<accession>A0ABU0D352</accession>
<feature type="transmembrane region" description="Helical" evidence="5">
    <location>
        <begin position="114"/>
        <end position="132"/>
    </location>
</feature>
<evidence type="ECO:0000313" key="7">
    <source>
        <dbReference type="EMBL" id="MDQ0342834.1"/>
    </source>
</evidence>
<keyword evidence="4 5" id="KW-0472">Membrane</keyword>
<comment type="subcellular location">
    <subcellularLocation>
        <location evidence="1">Membrane</location>
        <topology evidence="1">Multi-pass membrane protein</topology>
    </subcellularLocation>
</comment>
<proteinExistence type="predicted"/>
<dbReference type="Pfam" id="PF04932">
    <property type="entry name" value="Wzy_C"/>
    <property type="match status" value="1"/>
</dbReference>
<evidence type="ECO:0000313" key="8">
    <source>
        <dbReference type="Proteomes" id="UP001232343"/>
    </source>
</evidence>
<keyword evidence="2 5" id="KW-0812">Transmembrane</keyword>
<dbReference type="InterPro" id="IPR007016">
    <property type="entry name" value="O-antigen_ligase-rel_domated"/>
</dbReference>
<keyword evidence="3 5" id="KW-1133">Transmembrane helix</keyword>
<feature type="transmembrane region" description="Helical" evidence="5">
    <location>
        <begin position="258"/>
        <end position="273"/>
    </location>
</feature>
<dbReference type="GO" id="GO:0016874">
    <property type="term" value="F:ligase activity"/>
    <property type="evidence" value="ECO:0007669"/>
    <property type="project" value="UniProtKB-KW"/>
</dbReference>
<feature type="transmembrane region" description="Helical" evidence="5">
    <location>
        <begin position="36"/>
        <end position="58"/>
    </location>
</feature>
<evidence type="ECO:0000256" key="2">
    <source>
        <dbReference type="ARBA" id="ARBA00022692"/>
    </source>
</evidence>
<sequence length="292" mass="33996">MEENKLKFILNTIKFTALAKALFFLVNELFHINLGYLTLIASGIPSYIFISGFIIFVWDFFDKDRSTADKLLTLLIVLLLFFYTYIGDARKFLIIELAMMFGIYVINFKNMKRYQIITAPILLLVSLAWLYINYSEAFLKYVQLFKGQAETVVLRKQLFEVAFQEILKNPWIGKGIDSGINVVTFHGRTVEQSVHNVFINYWYTQGFFGFLIITIILLIPFFVKVKHTSDMIFFKYTSNFGILLWLGCIGVLFNTPGAIYRSIYLIFIISYFIKQYRYSSNLCSTDSIVNNT</sequence>
<gene>
    <name evidence="7" type="ORF">J2S14_001648</name>
</gene>
<feature type="transmembrane region" description="Helical" evidence="5">
    <location>
        <begin position="201"/>
        <end position="221"/>
    </location>
</feature>
<dbReference type="Proteomes" id="UP001232343">
    <property type="component" value="Unassembled WGS sequence"/>
</dbReference>
<dbReference type="RefSeq" id="WP_307415411.1">
    <property type="nucleotide sequence ID" value="NZ_JAUSUO010000003.1"/>
</dbReference>
<feature type="domain" description="O-antigen ligase-related" evidence="6">
    <location>
        <begin position="76"/>
        <end position="213"/>
    </location>
</feature>
<comment type="caution">
    <text evidence="7">The sequence shown here is derived from an EMBL/GenBank/DDBJ whole genome shotgun (WGS) entry which is preliminary data.</text>
</comment>
<feature type="transmembrane region" description="Helical" evidence="5">
    <location>
        <begin position="92"/>
        <end position="107"/>
    </location>
</feature>
<feature type="transmembrane region" description="Helical" evidence="5">
    <location>
        <begin position="70"/>
        <end position="86"/>
    </location>
</feature>
<name>A0ABU0D352_9BACI</name>
<evidence type="ECO:0000259" key="6">
    <source>
        <dbReference type="Pfam" id="PF04932"/>
    </source>
</evidence>
<evidence type="ECO:0000256" key="4">
    <source>
        <dbReference type="ARBA" id="ARBA00023136"/>
    </source>
</evidence>
<feature type="transmembrane region" description="Helical" evidence="5">
    <location>
        <begin position="233"/>
        <end position="252"/>
    </location>
</feature>
<feature type="transmembrane region" description="Helical" evidence="5">
    <location>
        <begin position="12"/>
        <end position="30"/>
    </location>
</feature>
<keyword evidence="8" id="KW-1185">Reference proteome</keyword>
<protein>
    <submittedName>
        <fullName evidence="7">O-antigen ligase</fullName>
    </submittedName>
</protein>
<keyword evidence="7" id="KW-0436">Ligase</keyword>
<dbReference type="EMBL" id="JAUSUO010000003">
    <property type="protein sequence ID" value="MDQ0342834.1"/>
    <property type="molecule type" value="Genomic_DNA"/>
</dbReference>
<evidence type="ECO:0000256" key="5">
    <source>
        <dbReference type="SAM" id="Phobius"/>
    </source>
</evidence>
<evidence type="ECO:0000256" key="3">
    <source>
        <dbReference type="ARBA" id="ARBA00022989"/>
    </source>
</evidence>
<evidence type="ECO:0000256" key="1">
    <source>
        <dbReference type="ARBA" id="ARBA00004141"/>
    </source>
</evidence>
<reference evidence="7 8" key="1">
    <citation type="submission" date="2023-07" db="EMBL/GenBank/DDBJ databases">
        <title>Genomic Encyclopedia of Type Strains, Phase IV (KMG-IV): sequencing the most valuable type-strain genomes for metagenomic binning, comparative biology and taxonomic classification.</title>
        <authorList>
            <person name="Goeker M."/>
        </authorList>
    </citation>
    <scope>NUCLEOTIDE SEQUENCE [LARGE SCALE GENOMIC DNA]</scope>
    <source>
        <strain evidence="7 8">DSM 27848</strain>
    </source>
</reference>
<organism evidence="7 8">
    <name type="scientific">Lederbergia wuyishanensis</name>
    <dbReference type="NCBI Taxonomy" id="1347903"/>
    <lineage>
        <taxon>Bacteria</taxon>
        <taxon>Bacillati</taxon>
        <taxon>Bacillota</taxon>
        <taxon>Bacilli</taxon>
        <taxon>Bacillales</taxon>
        <taxon>Bacillaceae</taxon>
        <taxon>Lederbergia</taxon>
    </lineage>
</organism>